<keyword evidence="1" id="KW-1185">Reference proteome</keyword>
<dbReference type="WBParaSite" id="EEL_0000329201-mRNA-1">
    <property type="protein sequence ID" value="EEL_0000329201-mRNA-1"/>
    <property type="gene ID" value="EEL_0000329201"/>
</dbReference>
<dbReference type="AlphaFoldDB" id="A0A0R3RP80"/>
<proteinExistence type="predicted"/>
<name>A0A0R3RP80_9BILA</name>
<accession>A0A0R3RP80</accession>
<protein>
    <submittedName>
        <fullName evidence="2">Glycogen [starch] synthase</fullName>
    </submittedName>
</protein>
<evidence type="ECO:0000313" key="2">
    <source>
        <dbReference type="WBParaSite" id="EEL_0000329201-mRNA-1"/>
    </source>
</evidence>
<organism evidence="1 2">
    <name type="scientific">Elaeophora elaphi</name>
    <dbReference type="NCBI Taxonomy" id="1147741"/>
    <lineage>
        <taxon>Eukaryota</taxon>
        <taxon>Metazoa</taxon>
        <taxon>Ecdysozoa</taxon>
        <taxon>Nematoda</taxon>
        <taxon>Chromadorea</taxon>
        <taxon>Rhabditida</taxon>
        <taxon>Spirurina</taxon>
        <taxon>Spiruromorpha</taxon>
        <taxon>Filarioidea</taxon>
        <taxon>Onchocercidae</taxon>
        <taxon>Elaeophora</taxon>
    </lineage>
</organism>
<dbReference type="STRING" id="1147741.A0A0R3RP80"/>
<dbReference type="Proteomes" id="UP000050640">
    <property type="component" value="Unplaced"/>
</dbReference>
<evidence type="ECO:0000313" key="1">
    <source>
        <dbReference type="Proteomes" id="UP000050640"/>
    </source>
</evidence>
<sequence length="57" mass="6420">MANSGHMLRSFSRSKIEMALAGMNLEQSKLVRMDAGETARREGRCVFECSWEVANKV</sequence>
<reference evidence="2" key="1">
    <citation type="submission" date="2017-02" db="UniProtKB">
        <authorList>
            <consortium name="WormBaseParasite"/>
        </authorList>
    </citation>
    <scope>IDENTIFICATION</scope>
</reference>
<dbReference type="Gene3D" id="3.40.50.2000">
    <property type="entry name" value="Glycogen Phosphorylase B"/>
    <property type="match status" value="1"/>
</dbReference>